<gene>
    <name evidence="3" type="ORF">D3H55_11475</name>
</gene>
<evidence type="ECO:0000256" key="1">
    <source>
        <dbReference type="ARBA" id="ARBA00005254"/>
    </source>
</evidence>
<dbReference type="PANTHER" id="PTHR43459">
    <property type="entry name" value="ENOYL-COA HYDRATASE"/>
    <property type="match status" value="1"/>
</dbReference>
<keyword evidence="4" id="KW-1185">Reference proteome</keyword>
<name>A0A3A1R0Y9_9BACI</name>
<dbReference type="SUPFAM" id="SSF52096">
    <property type="entry name" value="ClpP/crotonase"/>
    <property type="match status" value="1"/>
</dbReference>
<dbReference type="InterPro" id="IPR001753">
    <property type="entry name" value="Enoyl-CoA_hydra/iso"/>
</dbReference>
<dbReference type="Pfam" id="PF00378">
    <property type="entry name" value="ECH_1"/>
    <property type="match status" value="1"/>
</dbReference>
<dbReference type="PANTHER" id="PTHR43459:SF1">
    <property type="entry name" value="EG:BACN32G11.4 PROTEIN"/>
    <property type="match status" value="1"/>
</dbReference>
<organism evidence="3 4">
    <name type="scientific">Bacillus salacetis</name>
    <dbReference type="NCBI Taxonomy" id="2315464"/>
    <lineage>
        <taxon>Bacteria</taxon>
        <taxon>Bacillati</taxon>
        <taxon>Bacillota</taxon>
        <taxon>Bacilli</taxon>
        <taxon>Bacillales</taxon>
        <taxon>Bacillaceae</taxon>
        <taxon>Bacillus</taxon>
    </lineage>
</organism>
<accession>A0A3A1R0Y9</accession>
<sequence>MFETILYGVSNGVAWIRMNRPDKLNAFIAQMNAEIAKAMKQASRDEAVRAVVITGEGRAFCSGQDLSEVSEDMDHGEVLRNHYGPMVKELAACEKPVIAAVNGVAAGAGMSLALACDFRLLSEKASFVEAFIHVGLVPDSGNLYYLTRLVGHAKALELAVFGEKISAEKAAELGLANKIISLDQWENEVKAYAERLAGMPTKAIGLIKRYLNESYDSSLEEYLEKEAYGQRIAGQSSDHREGVTAFMEKRKPVFQGK</sequence>
<dbReference type="Gene3D" id="3.90.226.10">
    <property type="entry name" value="2-enoyl-CoA Hydratase, Chain A, domain 1"/>
    <property type="match status" value="1"/>
</dbReference>
<reference evidence="3 4" key="1">
    <citation type="submission" date="2018-09" db="EMBL/GenBank/DDBJ databases">
        <title>Bacillus saliacetes sp. nov., isolated from Thai shrimp paste (Ka-pi).</title>
        <authorList>
            <person name="Daroonpunt R."/>
            <person name="Tanasupawat S."/>
            <person name="Yiamsombut S."/>
        </authorList>
    </citation>
    <scope>NUCLEOTIDE SEQUENCE [LARGE SCALE GENOMIC DNA]</scope>
    <source>
        <strain evidence="3 4">SKP7-4</strain>
    </source>
</reference>
<dbReference type="AlphaFoldDB" id="A0A3A1R0Y9"/>
<dbReference type="Proteomes" id="UP000265801">
    <property type="component" value="Unassembled WGS sequence"/>
</dbReference>
<dbReference type="PROSITE" id="PS00166">
    <property type="entry name" value="ENOYL_COA_HYDRATASE"/>
    <property type="match status" value="1"/>
</dbReference>
<evidence type="ECO:0000313" key="4">
    <source>
        <dbReference type="Proteomes" id="UP000265801"/>
    </source>
</evidence>
<dbReference type="EMBL" id="QXIR01000014">
    <property type="protein sequence ID" value="RIW33273.1"/>
    <property type="molecule type" value="Genomic_DNA"/>
</dbReference>
<dbReference type="InterPro" id="IPR018376">
    <property type="entry name" value="Enoyl-CoA_hyd/isom_CS"/>
</dbReference>
<dbReference type="InterPro" id="IPR014748">
    <property type="entry name" value="Enoyl-CoA_hydra_C"/>
</dbReference>
<dbReference type="RefSeq" id="WP_119547060.1">
    <property type="nucleotide sequence ID" value="NZ_QXIR01000014.1"/>
</dbReference>
<dbReference type="InterPro" id="IPR029045">
    <property type="entry name" value="ClpP/crotonase-like_dom_sf"/>
</dbReference>
<comment type="caution">
    <text evidence="3">The sequence shown here is derived from an EMBL/GenBank/DDBJ whole genome shotgun (WGS) entry which is preliminary data.</text>
</comment>
<dbReference type="CDD" id="cd06558">
    <property type="entry name" value="crotonase-like"/>
    <property type="match status" value="1"/>
</dbReference>
<keyword evidence="3" id="KW-0413">Isomerase</keyword>
<dbReference type="OrthoDB" id="9775794at2"/>
<proteinExistence type="inferred from homology"/>
<comment type="similarity">
    <text evidence="1 2">Belongs to the enoyl-CoA hydratase/isomerase family.</text>
</comment>
<evidence type="ECO:0000313" key="3">
    <source>
        <dbReference type="EMBL" id="RIW33273.1"/>
    </source>
</evidence>
<dbReference type="Gene3D" id="1.10.12.10">
    <property type="entry name" value="Lyase 2-enoyl-coa Hydratase, Chain A, domain 2"/>
    <property type="match status" value="1"/>
</dbReference>
<evidence type="ECO:0000256" key="2">
    <source>
        <dbReference type="RuleBase" id="RU003707"/>
    </source>
</evidence>
<dbReference type="GO" id="GO:0016853">
    <property type="term" value="F:isomerase activity"/>
    <property type="evidence" value="ECO:0007669"/>
    <property type="project" value="UniProtKB-KW"/>
</dbReference>
<protein>
    <submittedName>
        <fullName evidence="3">2-(1,2-epoxy-1,2-dihydrophenyl)acetyl-CoA isomerase</fullName>
    </submittedName>
</protein>